<organism evidence="1 2">
    <name type="scientific">Arcticibacter svalbardensis MN12-7</name>
    <dbReference type="NCBI Taxonomy" id="1150600"/>
    <lineage>
        <taxon>Bacteria</taxon>
        <taxon>Pseudomonadati</taxon>
        <taxon>Bacteroidota</taxon>
        <taxon>Sphingobacteriia</taxon>
        <taxon>Sphingobacteriales</taxon>
        <taxon>Sphingobacteriaceae</taxon>
        <taxon>Arcticibacter</taxon>
    </lineage>
</organism>
<reference evidence="1 2" key="1">
    <citation type="journal article" date="2013" name="Genome Announc.">
        <title>Draft Genome Sequence of Arcticibacter svalbardensis Strain MN12-7T, a Member of the Family Sphingobacteriaceae Isolated from an Arctic Soil Sample.</title>
        <authorList>
            <person name="Shivaji S."/>
            <person name="Ara S."/>
            <person name="Prasad S."/>
            <person name="Manasa B.P."/>
            <person name="Begum Z."/>
            <person name="Singh A."/>
            <person name="Kumar Pinnaka A."/>
        </authorList>
    </citation>
    <scope>NUCLEOTIDE SEQUENCE [LARGE SCALE GENOMIC DNA]</scope>
    <source>
        <strain evidence="1 2">MN12-7</strain>
    </source>
</reference>
<proteinExistence type="predicted"/>
<gene>
    <name evidence="1" type="ORF">ADIARSV_0501</name>
</gene>
<sequence length="220" mass="25513">MPISLMLLLVSFPSQESNAQIAVLEVIKAGVKKVIKAVDLKIQRMQNETIWLQNAQKVLENQLSKLKLQEIAGWSERQKELYGNYFQELWKVKAAISYYQRIKEMTSLQLALVNEYNRAWNLIRQDEHFTLKELNYMEEVYSGILDASLKNMDQIMLVLNAFNTSMNDAQRLKIINAAADEIQTNYTDLKQFNNQNVMLSLQRSKSTAEINSVKRLYGIN</sequence>
<protein>
    <submittedName>
        <fullName evidence="1">Conjugative transposon protein TraI</fullName>
    </submittedName>
</protein>
<accession>R9GWY6</accession>
<comment type="caution">
    <text evidence="1">The sequence shown here is derived from an EMBL/GenBank/DDBJ whole genome shotgun (WGS) entry which is preliminary data.</text>
</comment>
<dbReference type="PATRIC" id="fig|1150600.3.peg.493"/>
<dbReference type="eggNOG" id="COG0497">
    <property type="taxonomic scope" value="Bacteria"/>
</dbReference>
<evidence type="ECO:0000313" key="1">
    <source>
        <dbReference type="EMBL" id="EOR96266.1"/>
    </source>
</evidence>
<dbReference type="Proteomes" id="UP000014174">
    <property type="component" value="Unassembled WGS sequence"/>
</dbReference>
<dbReference type="STRING" id="1150600.ADIARSV_0501"/>
<name>R9GWY6_9SPHI</name>
<evidence type="ECO:0000313" key="2">
    <source>
        <dbReference type="Proteomes" id="UP000014174"/>
    </source>
</evidence>
<keyword evidence="2" id="KW-1185">Reference proteome</keyword>
<dbReference type="EMBL" id="AQPN01000020">
    <property type="protein sequence ID" value="EOR96266.1"/>
    <property type="molecule type" value="Genomic_DNA"/>
</dbReference>
<dbReference type="AlphaFoldDB" id="R9GWY6"/>